<organism evidence="2 3">
    <name type="scientific">Wickerhamomyces pijperi</name>
    <name type="common">Yeast</name>
    <name type="synonym">Pichia pijperi</name>
    <dbReference type="NCBI Taxonomy" id="599730"/>
    <lineage>
        <taxon>Eukaryota</taxon>
        <taxon>Fungi</taxon>
        <taxon>Dikarya</taxon>
        <taxon>Ascomycota</taxon>
        <taxon>Saccharomycotina</taxon>
        <taxon>Saccharomycetes</taxon>
        <taxon>Phaffomycetales</taxon>
        <taxon>Wickerhamomycetaceae</taxon>
        <taxon>Wickerhamomyces</taxon>
    </lineage>
</organism>
<feature type="region of interest" description="Disordered" evidence="1">
    <location>
        <begin position="1"/>
        <end position="53"/>
    </location>
</feature>
<dbReference type="EMBL" id="JAEUBG010005189">
    <property type="protein sequence ID" value="KAH3677160.1"/>
    <property type="molecule type" value="Genomic_DNA"/>
</dbReference>
<accession>A0A9P8PT85</accession>
<feature type="region of interest" description="Disordered" evidence="1">
    <location>
        <begin position="112"/>
        <end position="139"/>
    </location>
</feature>
<name>A0A9P8PT85_WICPI</name>
<sequence length="491" mass="53367">MHGLQLDHEPGVDKHSQQEETRDGIGSSSVVTESSNGLEQSSDGFRGQSQEQQVDEELAWFSGKIGQEVDENVEENQRAELKWETGEHTSENLSGRVEERVRLLFHQDRSLGKLSSHSSQPHQRVVQHHEEHNTTSGERTSCGWRSVVVKRTGNQGLDHRSSTVNDLVARVTESSLETSGGKQLQLLEVRDGVSVVDLVLLQGQGLVVDVSRLITVGLALVLLNLFQKFSVQGRLSPSLFEIIGGLWSSVLEPRSHNTALHIGDSSQVLSGGLSSWTFEPQVNEVLLSCFSLPKEHLTTFVQHQHLVETFVDGLTSLVNGDKGNRLGQVGGGSDSLGILQGSGSIEPSGGVVPTVNSTLSRHGFSNGHSLSLTTRNTTDVIVTNLGVESMRQPKDRGVQVSVGGDVGLSGGIVDTGVRRLTTDGESQRLVNGQMRIMDVQLTVVDDVRLVLAHHLLLWDPVVMDVTFNAGELVLFTSNGFQQRRTTGTWSP</sequence>
<feature type="compositionally biased region" description="Polar residues" evidence="1">
    <location>
        <begin position="26"/>
        <end position="52"/>
    </location>
</feature>
<comment type="caution">
    <text evidence="2">The sequence shown here is derived from an EMBL/GenBank/DDBJ whole genome shotgun (WGS) entry which is preliminary data.</text>
</comment>
<feature type="compositionally biased region" description="Polar residues" evidence="1">
    <location>
        <begin position="113"/>
        <end position="122"/>
    </location>
</feature>
<keyword evidence="3" id="KW-1185">Reference proteome</keyword>
<gene>
    <name evidence="2" type="ORF">WICPIJ_009029</name>
</gene>
<dbReference type="AlphaFoldDB" id="A0A9P8PT85"/>
<evidence type="ECO:0000256" key="1">
    <source>
        <dbReference type="SAM" id="MobiDB-lite"/>
    </source>
</evidence>
<evidence type="ECO:0000313" key="3">
    <source>
        <dbReference type="Proteomes" id="UP000774326"/>
    </source>
</evidence>
<feature type="compositionally biased region" description="Basic and acidic residues" evidence="1">
    <location>
        <begin position="1"/>
        <end position="23"/>
    </location>
</feature>
<evidence type="ECO:0000313" key="2">
    <source>
        <dbReference type="EMBL" id="KAH3677160.1"/>
    </source>
</evidence>
<reference evidence="2" key="1">
    <citation type="journal article" date="2021" name="Open Biol.">
        <title>Shared evolutionary footprints suggest mitochondrial oxidative damage underlies multiple complex I losses in fungi.</title>
        <authorList>
            <person name="Schikora-Tamarit M.A."/>
            <person name="Marcet-Houben M."/>
            <person name="Nosek J."/>
            <person name="Gabaldon T."/>
        </authorList>
    </citation>
    <scope>NUCLEOTIDE SEQUENCE</scope>
    <source>
        <strain evidence="2">CBS2887</strain>
    </source>
</reference>
<protein>
    <submittedName>
        <fullName evidence="2">Uncharacterized protein</fullName>
    </submittedName>
</protein>
<dbReference type="Proteomes" id="UP000774326">
    <property type="component" value="Unassembled WGS sequence"/>
</dbReference>
<proteinExistence type="predicted"/>
<reference evidence="2" key="2">
    <citation type="submission" date="2021-01" db="EMBL/GenBank/DDBJ databases">
        <authorList>
            <person name="Schikora-Tamarit M.A."/>
        </authorList>
    </citation>
    <scope>NUCLEOTIDE SEQUENCE</scope>
    <source>
        <strain evidence="2">CBS2887</strain>
    </source>
</reference>